<protein>
    <submittedName>
        <fullName evidence="2">Polysaccharide deacetylase family protein</fullName>
    </submittedName>
</protein>
<dbReference type="AlphaFoldDB" id="A0A9D1KRE3"/>
<dbReference type="Pfam" id="PF01522">
    <property type="entry name" value="Polysacc_deac_1"/>
    <property type="match status" value="1"/>
</dbReference>
<dbReference type="Proteomes" id="UP000824165">
    <property type="component" value="Unassembled WGS sequence"/>
</dbReference>
<name>A0A9D1KRE3_9FIRM</name>
<gene>
    <name evidence="2" type="ORF">IAA60_06380</name>
</gene>
<dbReference type="InterPro" id="IPR002509">
    <property type="entry name" value="NODB_dom"/>
</dbReference>
<dbReference type="PANTHER" id="PTHR10587">
    <property type="entry name" value="GLYCOSYL TRANSFERASE-RELATED"/>
    <property type="match status" value="1"/>
</dbReference>
<sequence length="251" mass="28022">MRFMVIKAKYIVFALACAILLPLCFMYASRAVSVFNSAETREVPIYCVQRSDSKIAVTFDCAWNDSDIDAILKTLDIYDCRATFFIVGDWAEKYPQSLLKIYNAGHEIGAHSYNHSDYTKLDAAALIADMEKCDEAIAAVTGEKPRLVRAPSGGWNETVVRVCRERQTPCIQWSVDGIDYGNADPEGIIRRAAAATKAGDIILLHNGTEHTAEVLPEILEKLSKTYEFSTVSDMIYTENYTIDHTGMQIPE</sequence>
<reference evidence="2" key="1">
    <citation type="submission" date="2020-10" db="EMBL/GenBank/DDBJ databases">
        <authorList>
            <person name="Gilroy R."/>
        </authorList>
    </citation>
    <scope>NUCLEOTIDE SEQUENCE</scope>
    <source>
        <strain evidence="2">CHK181-108</strain>
    </source>
</reference>
<evidence type="ECO:0000313" key="2">
    <source>
        <dbReference type="EMBL" id="HIT85517.1"/>
    </source>
</evidence>
<accession>A0A9D1KRE3</accession>
<dbReference type="EMBL" id="DVLU01000064">
    <property type="protein sequence ID" value="HIT85517.1"/>
    <property type="molecule type" value="Genomic_DNA"/>
</dbReference>
<reference evidence="2" key="2">
    <citation type="journal article" date="2021" name="PeerJ">
        <title>Extensive microbial diversity within the chicken gut microbiome revealed by metagenomics and culture.</title>
        <authorList>
            <person name="Gilroy R."/>
            <person name="Ravi A."/>
            <person name="Getino M."/>
            <person name="Pursley I."/>
            <person name="Horton D.L."/>
            <person name="Alikhan N.F."/>
            <person name="Baker D."/>
            <person name="Gharbi K."/>
            <person name="Hall N."/>
            <person name="Watson M."/>
            <person name="Adriaenssens E.M."/>
            <person name="Foster-Nyarko E."/>
            <person name="Jarju S."/>
            <person name="Secka A."/>
            <person name="Antonio M."/>
            <person name="Oren A."/>
            <person name="Chaudhuri R.R."/>
            <person name="La Ragione R."/>
            <person name="Hildebrand F."/>
            <person name="Pallen M.J."/>
        </authorList>
    </citation>
    <scope>NUCLEOTIDE SEQUENCE</scope>
    <source>
        <strain evidence="2">CHK181-108</strain>
    </source>
</reference>
<dbReference type="Gene3D" id="3.20.20.370">
    <property type="entry name" value="Glycoside hydrolase/deacetylase"/>
    <property type="match status" value="1"/>
</dbReference>
<organism evidence="2 3">
    <name type="scientific">Candidatus Ornithomonoglobus intestinigallinarum</name>
    <dbReference type="NCBI Taxonomy" id="2840894"/>
    <lineage>
        <taxon>Bacteria</taxon>
        <taxon>Bacillati</taxon>
        <taxon>Bacillota</taxon>
        <taxon>Clostridia</taxon>
        <taxon>Candidatus Ornithomonoglobus</taxon>
    </lineage>
</organism>
<feature type="domain" description="NodB homology" evidence="1">
    <location>
        <begin position="53"/>
        <end position="231"/>
    </location>
</feature>
<proteinExistence type="predicted"/>
<dbReference type="GO" id="GO:0016020">
    <property type="term" value="C:membrane"/>
    <property type="evidence" value="ECO:0007669"/>
    <property type="project" value="TreeGrafter"/>
</dbReference>
<dbReference type="InterPro" id="IPR011330">
    <property type="entry name" value="Glyco_hydro/deAcase_b/a-brl"/>
</dbReference>
<dbReference type="CDD" id="cd10917">
    <property type="entry name" value="CE4_NodB_like_6s_7s"/>
    <property type="match status" value="1"/>
</dbReference>
<dbReference type="GO" id="GO:0005975">
    <property type="term" value="P:carbohydrate metabolic process"/>
    <property type="evidence" value="ECO:0007669"/>
    <property type="project" value="InterPro"/>
</dbReference>
<evidence type="ECO:0000313" key="3">
    <source>
        <dbReference type="Proteomes" id="UP000824165"/>
    </source>
</evidence>
<dbReference type="GO" id="GO:0016810">
    <property type="term" value="F:hydrolase activity, acting on carbon-nitrogen (but not peptide) bonds"/>
    <property type="evidence" value="ECO:0007669"/>
    <property type="project" value="InterPro"/>
</dbReference>
<dbReference type="PROSITE" id="PS51677">
    <property type="entry name" value="NODB"/>
    <property type="match status" value="1"/>
</dbReference>
<dbReference type="InterPro" id="IPR050248">
    <property type="entry name" value="Polysacc_deacetylase_ArnD"/>
</dbReference>
<dbReference type="SUPFAM" id="SSF88713">
    <property type="entry name" value="Glycoside hydrolase/deacetylase"/>
    <property type="match status" value="1"/>
</dbReference>
<evidence type="ECO:0000259" key="1">
    <source>
        <dbReference type="PROSITE" id="PS51677"/>
    </source>
</evidence>
<dbReference type="PANTHER" id="PTHR10587:SF128">
    <property type="entry name" value="POLYSACCHARIDE DEACETYLASE PDAB-RELATED"/>
    <property type="match status" value="1"/>
</dbReference>
<comment type="caution">
    <text evidence="2">The sequence shown here is derived from an EMBL/GenBank/DDBJ whole genome shotgun (WGS) entry which is preliminary data.</text>
</comment>